<dbReference type="Pfam" id="PF01370">
    <property type="entry name" value="Epimerase"/>
    <property type="match status" value="1"/>
</dbReference>
<dbReference type="Gene3D" id="3.90.25.10">
    <property type="entry name" value="UDP-galactose 4-epimerase, domain 1"/>
    <property type="match status" value="1"/>
</dbReference>
<gene>
    <name evidence="3" type="ORF">ENX68_01625</name>
</gene>
<name>A0A7V3RGE3_UNCW3</name>
<comment type="similarity">
    <text evidence="1">Belongs to the NAD(P)-dependent epimerase/dehydratase family.</text>
</comment>
<comment type="caution">
    <text evidence="3">The sequence shown here is derived from an EMBL/GenBank/DDBJ whole genome shotgun (WGS) entry which is preliminary data.</text>
</comment>
<evidence type="ECO:0000313" key="3">
    <source>
        <dbReference type="EMBL" id="HGE77684.1"/>
    </source>
</evidence>
<proteinExistence type="inferred from homology"/>
<dbReference type="AlphaFoldDB" id="A0A7V3RGE3"/>
<dbReference type="InterPro" id="IPR036291">
    <property type="entry name" value="NAD(P)-bd_dom_sf"/>
</dbReference>
<evidence type="ECO:0000256" key="1">
    <source>
        <dbReference type="ARBA" id="ARBA00007637"/>
    </source>
</evidence>
<protein>
    <submittedName>
        <fullName evidence="3">NAD-dependent epimerase/dehydratase family protein</fullName>
    </submittedName>
</protein>
<organism evidence="3">
    <name type="scientific">candidate division WOR-3 bacterium</name>
    <dbReference type="NCBI Taxonomy" id="2052148"/>
    <lineage>
        <taxon>Bacteria</taxon>
        <taxon>Bacteria division WOR-3</taxon>
    </lineage>
</organism>
<dbReference type="InterPro" id="IPR001509">
    <property type="entry name" value="Epimerase_deHydtase"/>
</dbReference>
<evidence type="ECO:0000259" key="2">
    <source>
        <dbReference type="Pfam" id="PF01370"/>
    </source>
</evidence>
<dbReference type="EMBL" id="DTOZ01000047">
    <property type="protein sequence ID" value="HGE77684.1"/>
    <property type="molecule type" value="Genomic_DNA"/>
</dbReference>
<reference evidence="3" key="1">
    <citation type="journal article" date="2020" name="mSystems">
        <title>Genome- and Community-Level Interaction Insights into Carbon Utilization and Element Cycling Functions of Hydrothermarchaeota in Hydrothermal Sediment.</title>
        <authorList>
            <person name="Zhou Z."/>
            <person name="Liu Y."/>
            <person name="Xu W."/>
            <person name="Pan J."/>
            <person name="Luo Z.H."/>
            <person name="Li M."/>
        </authorList>
    </citation>
    <scope>NUCLEOTIDE SEQUENCE [LARGE SCALE GENOMIC DNA]</scope>
    <source>
        <strain evidence="3">SpSt-961</strain>
    </source>
</reference>
<dbReference type="PANTHER" id="PTHR43000">
    <property type="entry name" value="DTDP-D-GLUCOSE 4,6-DEHYDRATASE-RELATED"/>
    <property type="match status" value="1"/>
</dbReference>
<dbReference type="Gene3D" id="3.40.50.720">
    <property type="entry name" value="NAD(P)-binding Rossmann-like Domain"/>
    <property type="match status" value="1"/>
</dbReference>
<accession>A0A7V3RGE3</accession>
<feature type="domain" description="NAD-dependent epimerase/dehydratase" evidence="2">
    <location>
        <begin position="3"/>
        <end position="234"/>
    </location>
</feature>
<sequence length="310" mass="34958">MNILVTGGAGFIGSHIVDAYINQGHNVVIVDDLSTGDIKNINPKATFIKQNIINPEIEELFRIFKFDVVNHHAAQINVRRSLEDPIFDAQVNIIGSLNLLNLTAKYKVKKFIFASSGGAIYGEPTKFPITEDFIPNPLSPYGVAKLTVEHYIRVFSQLYNFDYVILRYSNVYGPRQIPKSEAGVISIFINQILEDKECFVNGDGNQIRDYVFVGDVVRANLLALSSDSNFFNIGTGIETSVNDLLEILGQILDKEIKHQHRPPIPGEVFKNVLDFSKARRILNWTPEVDLKRGIEITYKYFSNEKHNPVS</sequence>
<dbReference type="SUPFAM" id="SSF51735">
    <property type="entry name" value="NAD(P)-binding Rossmann-fold domains"/>
    <property type="match status" value="1"/>
</dbReference>